<gene>
    <name evidence="1" type="ORF">PISMIDRAFT_530855</name>
</gene>
<reference evidence="1 2" key="1">
    <citation type="submission" date="2014-04" db="EMBL/GenBank/DDBJ databases">
        <authorList>
            <consortium name="DOE Joint Genome Institute"/>
            <person name="Kuo A."/>
            <person name="Kohler A."/>
            <person name="Costa M.D."/>
            <person name="Nagy L.G."/>
            <person name="Floudas D."/>
            <person name="Copeland A."/>
            <person name="Barry K.W."/>
            <person name="Cichocki N."/>
            <person name="Veneault-Fourrey C."/>
            <person name="LaButti K."/>
            <person name="Lindquist E.A."/>
            <person name="Lipzen A."/>
            <person name="Lundell T."/>
            <person name="Morin E."/>
            <person name="Murat C."/>
            <person name="Sun H."/>
            <person name="Tunlid A."/>
            <person name="Henrissat B."/>
            <person name="Grigoriev I.V."/>
            <person name="Hibbett D.S."/>
            <person name="Martin F."/>
            <person name="Nordberg H.P."/>
            <person name="Cantor M.N."/>
            <person name="Hua S.X."/>
        </authorList>
    </citation>
    <scope>NUCLEOTIDE SEQUENCE [LARGE SCALE GENOMIC DNA]</scope>
    <source>
        <strain evidence="1 2">441</strain>
    </source>
</reference>
<dbReference type="AlphaFoldDB" id="A0A0C9XFR4"/>
<sequence>MAGPLAEESGEQRSLAESQLACGLGEAGQPLALSALSMKNKHDQTHLRVLLRGGHAHTLEI</sequence>
<dbReference type="EMBL" id="KN834290">
    <property type="protein sequence ID" value="KIK11145.1"/>
    <property type="molecule type" value="Genomic_DNA"/>
</dbReference>
<dbReference type="HOGENOM" id="CLU_2923569_0_0_1"/>
<keyword evidence="2" id="KW-1185">Reference proteome</keyword>
<evidence type="ECO:0000313" key="2">
    <source>
        <dbReference type="Proteomes" id="UP000054018"/>
    </source>
</evidence>
<accession>A0A0C9XFR4</accession>
<reference evidence="2" key="2">
    <citation type="submission" date="2015-01" db="EMBL/GenBank/DDBJ databases">
        <title>Evolutionary Origins and Diversification of the Mycorrhizal Mutualists.</title>
        <authorList>
            <consortium name="DOE Joint Genome Institute"/>
            <consortium name="Mycorrhizal Genomics Consortium"/>
            <person name="Kohler A."/>
            <person name="Kuo A."/>
            <person name="Nagy L.G."/>
            <person name="Floudas D."/>
            <person name="Copeland A."/>
            <person name="Barry K.W."/>
            <person name="Cichocki N."/>
            <person name="Veneault-Fourrey C."/>
            <person name="LaButti K."/>
            <person name="Lindquist E.A."/>
            <person name="Lipzen A."/>
            <person name="Lundell T."/>
            <person name="Morin E."/>
            <person name="Murat C."/>
            <person name="Riley R."/>
            <person name="Ohm R."/>
            <person name="Sun H."/>
            <person name="Tunlid A."/>
            <person name="Henrissat B."/>
            <person name="Grigoriev I.V."/>
            <person name="Hibbett D.S."/>
            <person name="Martin F."/>
        </authorList>
    </citation>
    <scope>NUCLEOTIDE SEQUENCE [LARGE SCALE GENOMIC DNA]</scope>
    <source>
        <strain evidence="2">441</strain>
    </source>
</reference>
<protein>
    <submittedName>
        <fullName evidence="1">Unplaced genomic scaffold scaffold_606, whole genome shotgun sequence</fullName>
    </submittedName>
</protein>
<dbReference type="Proteomes" id="UP000054018">
    <property type="component" value="Unassembled WGS sequence"/>
</dbReference>
<name>A0A0C9XFR4_9AGAM</name>
<proteinExistence type="predicted"/>
<evidence type="ECO:0000313" key="1">
    <source>
        <dbReference type="EMBL" id="KIK11145.1"/>
    </source>
</evidence>
<organism evidence="1 2">
    <name type="scientific">Pisolithus microcarpus 441</name>
    <dbReference type="NCBI Taxonomy" id="765257"/>
    <lineage>
        <taxon>Eukaryota</taxon>
        <taxon>Fungi</taxon>
        <taxon>Dikarya</taxon>
        <taxon>Basidiomycota</taxon>
        <taxon>Agaricomycotina</taxon>
        <taxon>Agaricomycetes</taxon>
        <taxon>Agaricomycetidae</taxon>
        <taxon>Boletales</taxon>
        <taxon>Sclerodermatineae</taxon>
        <taxon>Pisolithaceae</taxon>
        <taxon>Pisolithus</taxon>
    </lineage>
</organism>